<name>A0A915SI12_9ARCH</name>
<proteinExistence type="predicted"/>
<organism evidence="3 4">
    <name type="scientific">Nanobdella aerobiophila</name>
    <dbReference type="NCBI Taxonomy" id="2586965"/>
    <lineage>
        <taxon>Archaea</taxon>
        <taxon>Nanobdellota</taxon>
        <taxon>Nanobdellia</taxon>
        <taxon>Nanobdellales</taxon>
        <taxon>Nanobdellaceae</taxon>
        <taxon>Nanobdella</taxon>
    </lineage>
</organism>
<dbReference type="RefSeq" id="WP_258393384.1">
    <property type="nucleotide sequence ID" value="NZ_AP019769.1"/>
</dbReference>
<dbReference type="InterPro" id="IPR036265">
    <property type="entry name" value="HIT-like_sf"/>
</dbReference>
<dbReference type="GO" id="GO:0003877">
    <property type="term" value="F:ATP:ADP adenylyltransferase activity"/>
    <property type="evidence" value="ECO:0007669"/>
    <property type="project" value="InterPro"/>
</dbReference>
<dbReference type="InterPro" id="IPR009163">
    <property type="entry name" value="Ap4A_phos1/2"/>
</dbReference>
<dbReference type="GO" id="GO:0009117">
    <property type="term" value="P:nucleotide metabolic process"/>
    <property type="evidence" value="ECO:0007669"/>
    <property type="project" value="InterPro"/>
</dbReference>
<dbReference type="Proteomes" id="UP001055553">
    <property type="component" value="Chromosome"/>
</dbReference>
<dbReference type="KEGG" id="naer:MJ1_0174"/>
<dbReference type="PANTHER" id="PTHR38420:SF1">
    <property type="entry name" value="PUTATIVE (AFU_ORTHOLOGUE AFUA_5G14690)-RELATED"/>
    <property type="match status" value="1"/>
</dbReference>
<dbReference type="GeneID" id="74568125"/>
<evidence type="ECO:0000313" key="4">
    <source>
        <dbReference type="Proteomes" id="UP001055553"/>
    </source>
</evidence>
<dbReference type="InterPro" id="IPR011146">
    <property type="entry name" value="HIT-like"/>
</dbReference>
<dbReference type="PROSITE" id="PS51084">
    <property type="entry name" value="HIT_2"/>
    <property type="match status" value="1"/>
</dbReference>
<protein>
    <submittedName>
        <fullName evidence="3">Galactose-1-phosphate uridylyltransferase-like protein</fullName>
    </submittedName>
</protein>
<evidence type="ECO:0000259" key="2">
    <source>
        <dbReference type="PROSITE" id="PS51084"/>
    </source>
</evidence>
<dbReference type="GO" id="GO:0005524">
    <property type="term" value="F:ATP binding"/>
    <property type="evidence" value="ECO:0007669"/>
    <property type="project" value="InterPro"/>
</dbReference>
<dbReference type="AlphaFoldDB" id="A0A915SI12"/>
<keyword evidence="3" id="KW-0548">Nucleotidyltransferase</keyword>
<dbReference type="EMBL" id="AP019769">
    <property type="protein sequence ID" value="BBL45347.1"/>
    <property type="molecule type" value="Genomic_DNA"/>
</dbReference>
<evidence type="ECO:0000313" key="3">
    <source>
        <dbReference type="EMBL" id="BBL45347.1"/>
    </source>
</evidence>
<keyword evidence="3" id="KW-0808">Transferase</keyword>
<dbReference type="Gene3D" id="3.30.428.10">
    <property type="entry name" value="HIT-like"/>
    <property type="match status" value="1"/>
</dbReference>
<feature type="domain" description="HIT" evidence="2">
    <location>
        <begin position="67"/>
        <end position="177"/>
    </location>
</feature>
<dbReference type="PANTHER" id="PTHR38420">
    <property type="entry name" value="AP-4-A PHOSPHORYLASE II"/>
    <property type="match status" value="1"/>
</dbReference>
<keyword evidence="4" id="KW-1185">Reference proteome</keyword>
<accession>A0A915SI12</accession>
<dbReference type="SUPFAM" id="SSF54197">
    <property type="entry name" value="HIT-like"/>
    <property type="match status" value="1"/>
</dbReference>
<comment type="caution">
    <text evidence="1">Lacks conserved residue(s) required for the propagation of feature annotation.</text>
</comment>
<sequence length="324" mass="39521">MEEVFNEDLKLISYEYESRNFFNNNIERYIIEERYDPITNYKIRINKSIKYKPRNYKNISKKNNICYFCDPYKNTPDFEFMEKISLGDSILFSNKYPYGRYHAVLVPNYKKHIKNIAKLNKLDLYNSFLLIKEFYEKVPEKEYKYIFINMNKGFSAGASQEHLHLQILLEKEPTNYFKTYLNKSQKYFEKYKKFFIEDYFNFEKKLNQRIIMDDIIKLWASFAPFRNNELLGYLESFGIYFLSENNLEKFIEELYNILVTYERLYENFNMVIFDTTYLKDSRTFPIIRLLQRPLFDIGYMEIGHLEYIISSIPEETAKEFKENL</sequence>
<reference evidence="4" key="1">
    <citation type="journal article" date="2022" name="Int. J. Syst. Evol. Microbiol.">
        <title>Nanobdella aerobiophila gen. nov., sp. nov., a thermoacidophilic, obligate ectosymbiotic archaeon, and proposal of Nanobdellaceae fam. nov., Nanobdellales ord. nov. and Nanobdellia class. nov.</title>
        <authorList>
            <person name="Kato S."/>
            <person name="Ogasawara A."/>
            <person name="Itoh T."/>
            <person name="Sakai H.D."/>
            <person name="Shimizu M."/>
            <person name="Yuki M."/>
            <person name="Kaneko M."/>
            <person name="Takashina T."/>
            <person name="Ohkuma M."/>
        </authorList>
    </citation>
    <scope>NUCLEOTIDE SEQUENCE [LARGE SCALE GENOMIC DNA]</scope>
    <source>
        <strain evidence="4">MJ1</strain>
    </source>
</reference>
<evidence type="ECO:0000256" key="1">
    <source>
        <dbReference type="PROSITE-ProRule" id="PRU00464"/>
    </source>
</evidence>
<gene>
    <name evidence="3" type="ORF">MJ1_0174</name>
</gene>